<feature type="transmembrane region" description="Helical" evidence="9">
    <location>
        <begin position="337"/>
        <end position="359"/>
    </location>
</feature>
<evidence type="ECO:0000313" key="11">
    <source>
        <dbReference type="EMBL" id="KAJ6757256.1"/>
    </source>
</evidence>
<comment type="similarity">
    <text evidence="2 8">Belongs to the major facilitator superfamily. Sugar transporter (TC 2.A.1.1) family.</text>
</comment>
<feature type="transmembrane region" description="Helical" evidence="9">
    <location>
        <begin position="309"/>
        <end position="330"/>
    </location>
</feature>
<evidence type="ECO:0000256" key="6">
    <source>
        <dbReference type="ARBA" id="ARBA00022989"/>
    </source>
</evidence>
<evidence type="ECO:0000256" key="4">
    <source>
        <dbReference type="ARBA" id="ARBA00022597"/>
    </source>
</evidence>
<dbReference type="CDD" id="cd17358">
    <property type="entry name" value="MFS_GLUT6_8_Class3_like"/>
    <property type="match status" value="1"/>
</dbReference>
<comment type="caution">
    <text evidence="11">The sequence shown here is derived from an EMBL/GenBank/DDBJ whole genome shotgun (WGS) entry which is preliminary data.</text>
</comment>
<reference evidence="11" key="2">
    <citation type="journal article" date="2023" name="Int. J. Mol. Sci.">
        <title>De Novo Assembly and Annotation of 11 Diverse Shrub Willow (Salix) Genomes Reveals Novel Gene Organization in Sex-Linked Regions.</title>
        <authorList>
            <person name="Hyden B."/>
            <person name="Feng K."/>
            <person name="Yates T.B."/>
            <person name="Jawdy S."/>
            <person name="Cereghino C."/>
            <person name="Smart L.B."/>
            <person name="Muchero W."/>
        </authorList>
    </citation>
    <scope>NUCLEOTIDE SEQUENCE</scope>
    <source>
        <tissue evidence="11">Shoot tip</tissue>
    </source>
</reference>
<dbReference type="GO" id="GO:0051119">
    <property type="term" value="F:sugar transmembrane transporter activity"/>
    <property type="evidence" value="ECO:0007669"/>
    <property type="project" value="InterPro"/>
</dbReference>
<evidence type="ECO:0000313" key="12">
    <source>
        <dbReference type="Proteomes" id="UP001151752"/>
    </source>
</evidence>
<dbReference type="AlphaFoldDB" id="A0A9Q1A458"/>
<dbReference type="NCBIfam" id="TIGR00879">
    <property type="entry name" value="SP"/>
    <property type="match status" value="1"/>
</dbReference>
<sequence>MEKECMEEGLANTKRPLLPAETNFISSDKPNDGSSLTPVLFLSAIVALSGNFCFGFAAGYTSTAEFEMMEDLDMSIAAYSFFGSILTIGAAIGAILSGKIADFVGRKRTMWLSQIFFIMGWLGIASATSVWGINIGRLSIGFAGGLIAYVVPVYIAEITPKNIRGRLVVTLQLMNCFGLSMVFFLGNFFSWRTLSLLAIIPCLMQVVGLVFIPESPRWLASIGKEMEFEDALRLLRGADAGVSEEATEIRDATEIFQRGDAGFQGLFQKKYAYPLTIGVGLMLLQQLGGNSVFAAYLSTVFAKANVSTTIGPTAIAFLQMPAAVLGVILMDAFGRRALLMVSSVASCLCLSTMGLAFYLQEHHYAKEFTPVLVFLGVLGFSYAFSVGMSGIPWVIMSEIFPINVKASAGSLVTLVNWSSAWLVTFSFNFMLEWSSAGTFFFFASISALAFLFTWIMVPETKGTFIGRHTCNANNFCLLNCNESIMCQDYHVRCRRECVLFLLHNYFIRC</sequence>
<keyword evidence="4 11" id="KW-0762">Sugar transport</keyword>
<keyword evidence="5 9" id="KW-0812">Transmembrane</keyword>
<keyword evidence="3 8" id="KW-0813">Transport</keyword>
<evidence type="ECO:0000256" key="2">
    <source>
        <dbReference type="ARBA" id="ARBA00010992"/>
    </source>
</evidence>
<evidence type="ECO:0000256" key="7">
    <source>
        <dbReference type="ARBA" id="ARBA00023136"/>
    </source>
</evidence>
<feature type="transmembrane region" description="Helical" evidence="9">
    <location>
        <begin position="437"/>
        <end position="457"/>
    </location>
</feature>
<feature type="transmembrane region" description="Helical" evidence="9">
    <location>
        <begin position="271"/>
        <end position="297"/>
    </location>
</feature>
<dbReference type="InterPro" id="IPR036259">
    <property type="entry name" value="MFS_trans_sf"/>
</dbReference>
<feature type="domain" description="Major facilitator superfamily (MFS) profile" evidence="10">
    <location>
        <begin position="43"/>
        <end position="461"/>
    </location>
</feature>
<evidence type="ECO:0000256" key="5">
    <source>
        <dbReference type="ARBA" id="ARBA00022692"/>
    </source>
</evidence>
<evidence type="ECO:0000259" key="10">
    <source>
        <dbReference type="PROSITE" id="PS50850"/>
    </source>
</evidence>
<dbReference type="EMBL" id="JAPFFM010000007">
    <property type="protein sequence ID" value="KAJ6757256.1"/>
    <property type="molecule type" value="Genomic_DNA"/>
</dbReference>
<feature type="transmembrane region" description="Helical" evidence="9">
    <location>
        <begin position="408"/>
        <end position="431"/>
    </location>
</feature>
<dbReference type="InterPro" id="IPR050549">
    <property type="entry name" value="MFS_Trehalose_Transporter"/>
</dbReference>
<dbReference type="PANTHER" id="PTHR48021:SF93">
    <property type="entry name" value="SUGAR TRANSPORTER ERD6-LIKE 1-RELATED"/>
    <property type="match status" value="1"/>
</dbReference>
<dbReference type="InterPro" id="IPR003663">
    <property type="entry name" value="Sugar/inositol_transpt"/>
</dbReference>
<dbReference type="InterPro" id="IPR044775">
    <property type="entry name" value="MFS_ERD6/Tret1-like"/>
</dbReference>
<accession>A0A9Q1A458</accession>
<proteinExistence type="inferred from homology"/>
<feature type="transmembrane region" description="Helical" evidence="9">
    <location>
        <begin position="371"/>
        <end position="396"/>
    </location>
</feature>
<dbReference type="GO" id="GO:0016020">
    <property type="term" value="C:membrane"/>
    <property type="evidence" value="ECO:0007669"/>
    <property type="project" value="UniProtKB-SubCell"/>
</dbReference>
<name>A0A9Q1A458_9ROSI</name>
<dbReference type="InterPro" id="IPR005829">
    <property type="entry name" value="Sugar_transporter_CS"/>
</dbReference>
<evidence type="ECO:0000256" key="1">
    <source>
        <dbReference type="ARBA" id="ARBA00004141"/>
    </source>
</evidence>
<feature type="transmembrane region" description="Helical" evidence="9">
    <location>
        <begin position="78"/>
        <end position="98"/>
    </location>
</feature>
<keyword evidence="7 9" id="KW-0472">Membrane</keyword>
<protein>
    <submittedName>
        <fullName evidence="11">SUGAR TRANSPORTER ERD6-LIKE 1-RELATED</fullName>
    </submittedName>
</protein>
<dbReference type="PROSITE" id="PS50850">
    <property type="entry name" value="MFS"/>
    <property type="match status" value="1"/>
</dbReference>
<dbReference type="Proteomes" id="UP001151752">
    <property type="component" value="Chromosome 13"/>
</dbReference>
<organism evidence="11 12">
    <name type="scientific">Salix koriyanagi</name>
    <dbReference type="NCBI Taxonomy" id="2511006"/>
    <lineage>
        <taxon>Eukaryota</taxon>
        <taxon>Viridiplantae</taxon>
        <taxon>Streptophyta</taxon>
        <taxon>Embryophyta</taxon>
        <taxon>Tracheophyta</taxon>
        <taxon>Spermatophyta</taxon>
        <taxon>Magnoliopsida</taxon>
        <taxon>eudicotyledons</taxon>
        <taxon>Gunneridae</taxon>
        <taxon>Pentapetalae</taxon>
        <taxon>rosids</taxon>
        <taxon>fabids</taxon>
        <taxon>Malpighiales</taxon>
        <taxon>Salicaceae</taxon>
        <taxon>Saliceae</taxon>
        <taxon>Salix</taxon>
    </lineage>
</organism>
<evidence type="ECO:0000256" key="9">
    <source>
        <dbReference type="SAM" id="Phobius"/>
    </source>
</evidence>
<feature type="transmembrane region" description="Helical" evidence="9">
    <location>
        <begin position="39"/>
        <end position="58"/>
    </location>
</feature>
<dbReference type="InterPro" id="IPR005828">
    <property type="entry name" value="MFS_sugar_transport-like"/>
</dbReference>
<evidence type="ECO:0000256" key="8">
    <source>
        <dbReference type="RuleBase" id="RU003346"/>
    </source>
</evidence>
<dbReference type="Gene3D" id="1.20.1250.20">
    <property type="entry name" value="MFS general substrate transporter like domains"/>
    <property type="match status" value="1"/>
</dbReference>
<feature type="transmembrane region" description="Helical" evidence="9">
    <location>
        <begin position="110"/>
        <end position="132"/>
    </location>
</feature>
<dbReference type="Pfam" id="PF00083">
    <property type="entry name" value="Sugar_tr"/>
    <property type="match status" value="1"/>
</dbReference>
<keyword evidence="6 9" id="KW-1133">Transmembrane helix</keyword>
<comment type="subcellular location">
    <subcellularLocation>
        <location evidence="1">Membrane</location>
        <topology evidence="1">Multi-pass membrane protein</topology>
    </subcellularLocation>
</comment>
<dbReference type="PRINTS" id="PR00171">
    <property type="entry name" value="SUGRTRNSPORT"/>
</dbReference>
<feature type="transmembrane region" description="Helical" evidence="9">
    <location>
        <begin position="138"/>
        <end position="155"/>
    </location>
</feature>
<dbReference type="SUPFAM" id="SSF103473">
    <property type="entry name" value="MFS general substrate transporter"/>
    <property type="match status" value="1"/>
</dbReference>
<keyword evidence="12" id="KW-1185">Reference proteome</keyword>
<gene>
    <name evidence="11" type="ORF">OIU74_026491</name>
</gene>
<dbReference type="FunFam" id="1.20.1250.20:FF:000043">
    <property type="entry name" value="sugar transporter ERD6-like 6"/>
    <property type="match status" value="1"/>
</dbReference>
<dbReference type="PROSITE" id="PS00216">
    <property type="entry name" value="SUGAR_TRANSPORT_1"/>
    <property type="match status" value="2"/>
</dbReference>
<feature type="transmembrane region" description="Helical" evidence="9">
    <location>
        <begin position="194"/>
        <end position="212"/>
    </location>
</feature>
<feature type="transmembrane region" description="Helical" evidence="9">
    <location>
        <begin position="167"/>
        <end position="188"/>
    </location>
</feature>
<reference evidence="11" key="1">
    <citation type="submission" date="2022-11" db="EMBL/GenBank/DDBJ databases">
        <authorList>
            <person name="Hyden B.L."/>
            <person name="Feng K."/>
            <person name="Yates T."/>
            <person name="Jawdy S."/>
            <person name="Smart L.B."/>
            <person name="Muchero W."/>
        </authorList>
    </citation>
    <scope>NUCLEOTIDE SEQUENCE</scope>
    <source>
        <tissue evidence="11">Shoot tip</tissue>
    </source>
</reference>
<dbReference type="InterPro" id="IPR020846">
    <property type="entry name" value="MFS_dom"/>
</dbReference>
<evidence type="ECO:0000256" key="3">
    <source>
        <dbReference type="ARBA" id="ARBA00022448"/>
    </source>
</evidence>
<dbReference type="PANTHER" id="PTHR48021">
    <property type="match status" value="1"/>
</dbReference>